<name>A0A2N3IXA7_AERSO</name>
<dbReference type="Gene3D" id="3.40.50.300">
    <property type="entry name" value="P-loop containing nucleotide triphosphate hydrolases"/>
    <property type="match status" value="1"/>
</dbReference>
<dbReference type="GO" id="GO:0003924">
    <property type="term" value="F:GTPase activity"/>
    <property type="evidence" value="ECO:0007669"/>
    <property type="project" value="InterPro"/>
</dbReference>
<feature type="domain" description="Tr-type G" evidence="9">
    <location>
        <begin position="3"/>
        <end position="173"/>
    </location>
</feature>
<comment type="function">
    <text evidence="7">Translation factor necessary for the incorporation of selenocysteine into proteins. It probably replaces EF-Tu for the insertion of selenocysteine directed by the UGA codon. SelB binds GTP and GDP.</text>
</comment>
<dbReference type="Pfam" id="PF09107">
    <property type="entry name" value="WHD_3rd_SelB"/>
    <property type="match status" value="1"/>
</dbReference>
<dbReference type="GO" id="GO:0003723">
    <property type="term" value="F:RNA binding"/>
    <property type="evidence" value="ECO:0007669"/>
    <property type="project" value="InterPro"/>
</dbReference>
<dbReference type="GO" id="GO:0005525">
    <property type="term" value="F:GTP binding"/>
    <property type="evidence" value="ECO:0007669"/>
    <property type="project" value="UniProtKB-KW"/>
</dbReference>
<sequence length="648" mass="71248">MTPYRAVIGLAGHVDHGKTLLIKALTGITTARAHEQAIGMTQDLGFAHFDDGQGNTIGVIDVPGHERYIRNMVAGLWSLDLVLLVIAADEGWMPMTGDHLRLLKAMGVPRLLVCINKCDLVEPDELALLEESLLERVMDESGMVPDIVSVSAKTGANMAALHTAIVGQLADLPASQAAREQGAPRRSREEAPPRLYVDRVFTANGTGTVLTGTLQQGSLKVGDKLRLYPADREVQVRSLQAYHQSVEEIGAVCRVAVGLKKVPHKEVARGHCLTSAAGQCEAATHLIVRLNAESLSTKTLRTQEVEVALGSWHGRARFVPIKEAPINELPIKDTQLARLIFTSPIPCFFGQPLAIIRHGSSELLHGARIVWCGDIHPARRKALHALLGELPDPLEHYNPATLQLGLNGYVLASRFDQRPEQVTPLGDWLLDNHWLAQNRDQLLATLAREQLSAAELATRFGIALPVTQALLQQLKSEQLIRLHHDKWQPGSGESEDDLGQEALLVLKVVRDQGKEGYEPGKLGPGGVELDPFITRKLPAALQQGLQQKGALQKQLRNLARLKYLVQLDGPIYYDAVLYNQMVAAVLAGQQVGDLIDMASLKEITGLSRKYAIPFCLRMEMDGWVRREENERRVLRLPERQDALQAELA</sequence>
<reference evidence="10 11" key="1">
    <citation type="journal article" date="2017" name="Front. Microbiol.">
        <title>Strong Genomic and Phenotypic Heterogeneity in the Aeromonas sobria Species Complex.</title>
        <authorList>
            <person name="Gauthier J."/>
            <person name="Vincent A.T."/>
            <person name="Charette S.J."/>
            <person name="Derome N."/>
        </authorList>
    </citation>
    <scope>NUCLEOTIDE SEQUENCE [LARGE SCALE GENOMIC DNA]</scope>
    <source>
        <strain evidence="10 11">TM18</strain>
    </source>
</reference>
<dbReference type="Proteomes" id="UP000233467">
    <property type="component" value="Unassembled WGS sequence"/>
</dbReference>
<dbReference type="PROSITE" id="PS51722">
    <property type="entry name" value="G_TR_2"/>
    <property type="match status" value="1"/>
</dbReference>
<comment type="subcellular location">
    <subcellularLocation>
        <location evidence="1">Cytoplasm</location>
    </subcellularLocation>
</comment>
<dbReference type="CDD" id="cd03696">
    <property type="entry name" value="SelB_II"/>
    <property type="match status" value="1"/>
</dbReference>
<dbReference type="InterPro" id="IPR004161">
    <property type="entry name" value="EFTu-like_2"/>
</dbReference>
<keyword evidence="3" id="KW-0963">Cytoplasm</keyword>
<dbReference type="GO" id="GO:0003746">
    <property type="term" value="F:translation elongation factor activity"/>
    <property type="evidence" value="ECO:0007669"/>
    <property type="project" value="UniProtKB-KW"/>
</dbReference>
<dbReference type="Gene3D" id="1.10.10.10">
    <property type="entry name" value="Winged helix-like DNA-binding domain superfamily/Winged helix DNA-binding domain"/>
    <property type="match status" value="1"/>
</dbReference>
<evidence type="ECO:0000313" key="10">
    <source>
        <dbReference type="EMBL" id="PKQ77392.1"/>
    </source>
</evidence>
<organism evidence="10 11">
    <name type="scientific">Aeromonas sobria</name>
    <dbReference type="NCBI Taxonomy" id="646"/>
    <lineage>
        <taxon>Bacteria</taxon>
        <taxon>Pseudomonadati</taxon>
        <taxon>Pseudomonadota</taxon>
        <taxon>Gammaproteobacteria</taxon>
        <taxon>Aeromonadales</taxon>
        <taxon>Aeromonadaceae</taxon>
        <taxon>Aeromonas</taxon>
    </lineage>
</organism>
<keyword evidence="11" id="KW-1185">Reference proteome</keyword>
<gene>
    <name evidence="10" type="primary">selB</name>
    <name evidence="10" type="ORF">CJP16_12145</name>
</gene>
<protein>
    <recommendedName>
        <fullName evidence="2">Selenocysteine-specific elongation factor</fullName>
    </recommendedName>
    <alternativeName>
        <fullName evidence="8">SelB translation factor</fullName>
    </alternativeName>
</protein>
<dbReference type="SUPFAM" id="SSF50447">
    <property type="entry name" value="Translation proteins"/>
    <property type="match status" value="1"/>
</dbReference>
<evidence type="ECO:0000256" key="7">
    <source>
        <dbReference type="ARBA" id="ARBA00025526"/>
    </source>
</evidence>
<dbReference type="SUPFAM" id="SSF52540">
    <property type="entry name" value="P-loop containing nucleoside triphosphate hydrolases"/>
    <property type="match status" value="1"/>
</dbReference>
<keyword evidence="6" id="KW-0342">GTP-binding</keyword>
<dbReference type="Pfam" id="PF03144">
    <property type="entry name" value="GTP_EFTU_D2"/>
    <property type="match status" value="1"/>
</dbReference>
<dbReference type="InterPro" id="IPR004535">
    <property type="entry name" value="Transl_elong_SelB"/>
</dbReference>
<evidence type="ECO:0000256" key="3">
    <source>
        <dbReference type="ARBA" id="ARBA00022490"/>
    </source>
</evidence>
<proteinExistence type="predicted"/>
<keyword evidence="10" id="KW-0251">Elongation factor</keyword>
<evidence type="ECO:0000256" key="2">
    <source>
        <dbReference type="ARBA" id="ARBA00015953"/>
    </source>
</evidence>
<accession>A0A2N3IXA7</accession>
<evidence type="ECO:0000313" key="11">
    <source>
        <dbReference type="Proteomes" id="UP000233467"/>
    </source>
</evidence>
<dbReference type="EMBL" id="NQMM01000032">
    <property type="protein sequence ID" value="PKQ77392.1"/>
    <property type="molecule type" value="Genomic_DNA"/>
</dbReference>
<evidence type="ECO:0000256" key="6">
    <source>
        <dbReference type="ARBA" id="ARBA00023134"/>
    </source>
</evidence>
<dbReference type="Pfam" id="PF00009">
    <property type="entry name" value="GTP_EFTU"/>
    <property type="match status" value="1"/>
</dbReference>
<dbReference type="PANTHER" id="PTHR43721">
    <property type="entry name" value="ELONGATION FACTOR TU-RELATED"/>
    <property type="match status" value="1"/>
</dbReference>
<dbReference type="NCBIfam" id="TIGR00475">
    <property type="entry name" value="selB"/>
    <property type="match status" value="1"/>
</dbReference>
<dbReference type="InterPro" id="IPR005225">
    <property type="entry name" value="Small_GTP-bd"/>
</dbReference>
<dbReference type="SUPFAM" id="SSF46785">
    <property type="entry name" value="Winged helix' DNA-binding domain"/>
    <property type="match status" value="1"/>
</dbReference>
<dbReference type="InterPro" id="IPR050055">
    <property type="entry name" value="EF-Tu_GTPase"/>
</dbReference>
<dbReference type="InterPro" id="IPR036390">
    <property type="entry name" value="WH_DNA-bd_sf"/>
</dbReference>
<dbReference type="AlphaFoldDB" id="A0A2N3IXA7"/>
<dbReference type="InterPro" id="IPR036388">
    <property type="entry name" value="WH-like_DNA-bd_sf"/>
</dbReference>
<evidence type="ECO:0000256" key="4">
    <source>
        <dbReference type="ARBA" id="ARBA00022741"/>
    </source>
</evidence>
<evidence type="ECO:0000256" key="5">
    <source>
        <dbReference type="ARBA" id="ARBA00022917"/>
    </source>
</evidence>
<evidence type="ECO:0000256" key="8">
    <source>
        <dbReference type="ARBA" id="ARBA00031615"/>
    </source>
</evidence>
<dbReference type="Gene3D" id="2.40.30.10">
    <property type="entry name" value="Translation factors"/>
    <property type="match status" value="1"/>
</dbReference>
<dbReference type="InterPro" id="IPR000795">
    <property type="entry name" value="T_Tr_GTP-bd_dom"/>
</dbReference>
<dbReference type="InterPro" id="IPR009000">
    <property type="entry name" value="Transl_B-barrel_sf"/>
</dbReference>
<keyword evidence="4" id="KW-0547">Nucleotide-binding</keyword>
<keyword evidence="5" id="KW-0648">Protein biosynthesis</keyword>
<dbReference type="GO" id="GO:0001514">
    <property type="term" value="P:selenocysteine incorporation"/>
    <property type="evidence" value="ECO:0007669"/>
    <property type="project" value="InterPro"/>
</dbReference>
<dbReference type="NCBIfam" id="TIGR00231">
    <property type="entry name" value="small_GTP"/>
    <property type="match status" value="1"/>
</dbReference>
<dbReference type="PANTHER" id="PTHR43721:SF11">
    <property type="entry name" value="SELENOCYSTEINE-SPECIFIC ELONGATION FACTOR"/>
    <property type="match status" value="1"/>
</dbReference>
<comment type="caution">
    <text evidence="10">The sequence shown here is derived from an EMBL/GenBank/DDBJ whole genome shotgun (WGS) entry which is preliminary data.</text>
</comment>
<evidence type="ECO:0000256" key="1">
    <source>
        <dbReference type="ARBA" id="ARBA00004496"/>
    </source>
</evidence>
<evidence type="ECO:0000259" key="9">
    <source>
        <dbReference type="PROSITE" id="PS51722"/>
    </source>
</evidence>
<dbReference type="RefSeq" id="WP_101324892.1">
    <property type="nucleotide sequence ID" value="NZ_NQMM01000032.1"/>
</dbReference>
<dbReference type="InterPro" id="IPR027417">
    <property type="entry name" value="P-loop_NTPase"/>
</dbReference>
<dbReference type="InterPro" id="IPR015191">
    <property type="entry name" value="SelB_WHD4"/>
</dbReference>
<dbReference type="GO" id="GO:0005737">
    <property type="term" value="C:cytoplasm"/>
    <property type="evidence" value="ECO:0007669"/>
    <property type="project" value="UniProtKB-SubCell"/>
</dbReference>